<dbReference type="Gene3D" id="2.40.50.100">
    <property type="match status" value="1"/>
</dbReference>
<keyword evidence="3" id="KW-0275">Fatty acid biosynthesis</keyword>
<dbReference type="EMBL" id="CBXI010000037">
    <property type="protein sequence ID" value="CDL91969.1"/>
    <property type="molecule type" value="Genomic_DNA"/>
</dbReference>
<dbReference type="InterPro" id="IPR000089">
    <property type="entry name" value="Biotin_lipoyl"/>
</dbReference>
<gene>
    <name evidence="6" type="ORF">CTDIVETGP_2039</name>
</gene>
<proteinExistence type="predicted"/>
<organism evidence="6 7">
    <name type="scientific">Clostridium tyrobutyricum DIVETGP</name>
    <dbReference type="NCBI Taxonomy" id="1408889"/>
    <lineage>
        <taxon>Bacteria</taxon>
        <taxon>Bacillati</taxon>
        <taxon>Bacillota</taxon>
        <taxon>Clostridia</taxon>
        <taxon>Eubacteriales</taxon>
        <taxon>Clostridiaceae</taxon>
        <taxon>Clostridium</taxon>
    </lineage>
</organism>
<evidence type="ECO:0000259" key="5">
    <source>
        <dbReference type="PROSITE" id="PS50968"/>
    </source>
</evidence>
<feature type="compositionally biased region" description="Basic and acidic residues" evidence="4">
    <location>
        <begin position="56"/>
        <end position="72"/>
    </location>
</feature>
<dbReference type="Proteomes" id="UP000019482">
    <property type="component" value="Unassembled WGS sequence"/>
</dbReference>
<comment type="pathway">
    <text evidence="3">Lipid metabolism; fatty acid biosynthesis.</text>
</comment>
<evidence type="ECO:0000256" key="1">
    <source>
        <dbReference type="ARBA" id="ARBA00017562"/>
    </source>
</evidence>
<dbReference type="PANTHER" id="PTHR45266:SF3">
    <property type="entry name" value="OXALOACETATE DECARBOXYLASE ALPHA CHAIN"/>
    <property type="match status" value="1"/>
</dbReference>
<reference evidence="6 7" key="1">
    <citation type="journal article" date="2015" name="Genome Announc.">
        <title>Draft Genome Sequence of Clostridium tyrobutyricum Strain DIVETGP, Isolated from Cow's Milk for Grana Padano Production.</title>
        <authorList>
            <person name="Soggiu A."/>
            <person name="Piras C."/>
            <person name="Gaiarsa S."/>
            <person name="Sassera D."/>
            <person name="Roncada P."/>
            <person name="Bendixen E."/>
            <person name="Brasca M."/>
            <person name="Bonizzi L."/>
        </authorList>
    </citation>
    <scope>NUCLEOTIDE SEQUENCE [LARGE SCALE GENOMIC DNA]</scope>
    <source>
        <strain evidence="6 7">DIVETGP</strain>
    </source>
</reference>
<name>W6N909_CLOTY</name>
<evidence type="ECO:0000256" key="3">
    <source>
        <dbReference type="RuleBase" id="RU364072"/>
    </source>
</evidence>
<dbReference type="GO" id="GO:0006633">
    <property type="term" value="P:fatty acid biosynthetic process"/>
    <property type="evidence" value="ECO:0007669"/>
    <property type="project" value="UniProtKB-UniPathway"/>
</dbReference>
<comment type="caution">
    <text evidence="6">The sequence shown here is derived from an EMBL/GenBank/DDBJ whole genome shotgun (WGS) entry which is preliminary data.</text>
</comment>
<keyword evidence="3" id="KW-0444">Lipid biosynthesis</keyword>
<keyword evidence="2 3" id="KW-0092">Biotin</keyword>
<dbReference type="GO" id="GO:0009317">
    <property type="term" value="C:acetyl-CoA carboxylase complex"/>
    <property type="evidence" value="ECO:0007669"/>
    <property type="project" value="InterPro"/>
</dbReference>
<evidence type="ECO:0000256" key="2">
    <source>
        <dbReference type="ARBA" id="ARBA00023267"/>
    </source>
</evidence>
<dbReference type="InterPro" id="IPR011053">
    <property type="entry name" value="Single_hybrid_motif"/>
</dbReference>
<protein>
    <recommendedName>
        <fullName evidence="1 3">Biotin carboxyl carrier protein of acetyl-CoA carboxylase</fullName>
    </recommendedName>
</protein>
<dbReference type="InterPro" id="IPR001249">
    <property type="entry name" value="AcCoA_biotinCC"/>
</dbReference>
<comment type="function">
    <text evidence="3">This protein is a component of the acetyl coenzyme A carboxylase complex; first, biotin carboxylase catalyzes the carboxylation of the carrier protein and then the transcarboxylase transfers the carboxyl group to form malonyl-CoA.</text>
</comment>
<dbReference type="GeneID" id="29420053"/>
<dbReference type="NCBIfam" id="TIGR00531">
    <property type="entry name" value="BCCP"/>
    <property type="match status" value="1"/>
</dbReference>
<evidence type="ECO:0000313" key="7">
    <source>
        <dbReference type="Proteomes" id="UP000019482"/>
    </source>
</evidence>
<dbReference type="PANTHER" id="PTHR45266">
    <property type="entry name" value="OXALOACETATE DECARBOXYLASE ALPHA CHAIN"/>
    <property type="match status" value="1"/>
</dbReference>
<dbReference type="OrthoDB" id="9811735at2"/>
<evidence type="ECO:0000256" key="4">
    <source>
        <dbReference type="SAM" id="MobiDB-lite"/>
    </source>
</evidence>
<keyword evidence="7" id="KW-1185">Reference proteome</keyword>
<accession>W6N909</accession>
<dbReference type="SUPFAM" id="SSF51230">
    <property type="entry name" value="Single hybrid motif"/>
    <property type="match status" value="1"/>
</dbReference>
<dbReference type="PROSITE" id="PS50968">
    <property type="entry name" value="BIOTINYL_LIPOYL"/>
    <property type="match status" value="1"/>
</dbReference>
<keyword evidence="3" id="KW-0443">Lipid metabolism</keyword>
<dbReference type="GO" id="GO:0003989">
    <property type="term" value="F:acetyl-CoA carboxylase activity"/>
    <property type="evidence" value="ECO:0007669"/>
    <property type="project" value="InterPro"/>
</dbReference>
<dbReference type="RefSeq" id="WP_017895859.1">
    <property type="nucleotide sequence ID" value="NZ_CBXI010000037.1"/>
</dbReference>
<evidence type="ECO:0000313" key="6">
    <source>
        <dbReference type="EMBL" id="CDL91969.1"/>
    </source>
</evidence>
<dbReference type="UniPathway" id="UPA00094"/>
<feature type="region of interest" description="Disordered" evidence="4">
    <location>
        <begin position="56"/>
        <end position="82"/>
    </location>
</feature>
<keyword evidence="3" id="KW-0276">Fatty acid metabolism</keyword>
<dbReference type="Pfam" id="PF00364">
    <property type="entry name" value="Biotin_lipoyl"/>
    <property type="match status" value="1"/>
</dbReference>
<feature type="domain" description="Lipoyl-binding" evidence="5">
    <location>
        <begin position="86"/>
        <end position="162"/>
    </location>
</feature>
<sequence length="165" mass="18550">MDFKAIEEMIHTMDSSSLGYLEVNWQDISIVMKKKGESGLIKLSNSDNNLEELKDQVKKVKESKNDNEDTKDTPNINQEVKQDDNIKEIAAPIVGTFYSKSGPDKPDYVSIGDKVKKGDTLCIIEAMKIMNEIQSDVDGEIVEVVAKNQDMVEYGQTLFKIKLNS</sequence>
<dbReference type="PRINTS" id="PR01071">
    <property type="entry name" value="ACOABIOTINCC"/>
</dbReference>
<dbReference type="InterPro" id="IPR050709">
    <property type="entry name" value="Biotin_Carboxyl_Carrier/Decarb"/>
</dbReference>
<dbReference type="AlphaFoldDB" id="W6N909"/>
<dbReference type="CDD" id="cd06850">
    <property type="entry name" value="biotinyl_domain"/>
    <property type="match status" value="1"/>
</dbReference>